<dbReference type="SUPFAM" id="SSF81321">
    <property type="entry name" value="Family A G protein-coupled receptor-like"/>
    <property type="match status" value="4"/>
</dbReference>
<dbReference type="EMBL" id="JAHKSW010000023">
    <property type="protein sequence ID" value="KAG7317940.1"/>
    <property type="molecule type" value="Genomic_DNA"/>
</dbReference>
<feature type="transmembrane region" description="Helical" evidence="11">
    <location>
        <begin position="683"/>
        <end position="702"/>
    </location>
</feature>
<feature type="transmembrane region" description="Helical" evidence="11">
    <location>
        <begin position="1065"/>
        <end position="1084"/>
    </location>
</feature>
<dbReference type="Pfam" id="PF00001">
    <property type="entry name" value="7tm_1"/>
    <property type="match status" value="4"/>
</dbReference>
<comment type="subcellular location">
    <subcellularLocation>
        <location evidence="1">Cell membrane</location>
        <topology evidence="1">Multi-pass membrane protein</topology>
    </subcellularLocation>
</comment>
<evidence type="ECO:0000256" key="11">
    <source>
        <dbReference type="SAM" id="Phobius"/>
    </source>
</evidence>
<feature type="transmembrane region" description="Helical" evidence="11">
    <location>
        <begin position="416"/>
        <end position="441"/>
    </location>
</feature>
<organism evidence="13 14">
    <name type="scientific">Hemibagrus wyckioides</name>
    <dbReference type="NCBI Taxonomy" id="337641"/>
    <lineage>
        <taxon>Eukaryota</taxon>
        <taxon>Metazoa</taxon>
        <taxon>Chordata</taxon>
        <taxon>Craniata</taxon>
        <taxon>Vertebrata</taxon>
        <taxon>Euteleostomi</taxon>
        <taxon>Actinopterygii</taxon>
        <taxon>Neopterygii</taxon>
        <taxon>Teleostei</taxon>
        <taxon>Ostariophysi</taxon>
        <taxon>Siluriformes</taxon>
        <taxon>Bagridae</taxon>
        <taxon>Hemibagrus</taxon>
    </lineage>
</organism>
<dbReference type="GO" id="GO:0004930">
    <property type="term" value="F:G protein-coupled receptor activity"/>
    <property type="evidence" value="ECO:0007669"/>
    <property type="project" value="UniProtKB-KW"/>
</dbReference>
<dbReference type="InterPro" id="IPR013312">
    <property type="entry name" value="GPR40-rel_orph"/>
</dbReference>
<dbReference type="OrthoDB" id="5961208at2759"/>
<keyword evidence="14" id="KW-1185">Reference proteome</keyword>
<evidence type="ECO:0000256" key="2">
    <source>
        <dbReference type="ARBA" id="ARBA00022475"/>
    </source>
</evidence>
<dbReference type="PROSITE" id="PS50262">
    <property type="entry name" value="G_PROTEIN_RECEP_F1_2"/>
    <property type="match status" value="4"/>
</dbReference>
<keyword evidence="4 11" id="KW-1133">Transmembrane helix</keyword>
<evidence type="ECO:0000256" key="5">
    <source>
        <dbReference type="ARBA" id="ARBA00023040"/>
    </source>
</evidence>
<feature type="transmembrane region" description="Helical" evidence="11">
    <location>
        <begin position="377"/>
        <end position="396"/>
    </location>
</feature>
<evidence type="ECO:0000259" key="12">
    <source>
        <dbReference type="PROSITE" id="PS50262"/>
    </source>
</evidence>
<evidence type="ECO:0000256" key="6">
    <source>
        <dbReference type="ARBA" id="ARBA00023136"/>
    </source>
</evidence>
<keyword evidence="8 9" id="KW-0807">Transducer</keyword>
<keyword evidence="2" id="KW-1003">Cell membrane</keyword>
<evidence type="ECO:0000313" key="13">
    <source>
        <dbReference type="EMBL" id="KAG7317940.1"/>
    </source>
</evidence>
<feature type="transmembrane region" description="Helical" evidence="11">
    <location>
        <begin position="600"/>
        <end position="624"/>
    </location>
</feature>
<feature type="transmembrane region" description="Helical" evidence="11">
    <location>
        <begin position="120"/>
        <end position="143"/>
    </location>
</feature>
<evidence type="ECO:0000256" key="9">
    <source>
        <dbReference type="RuleBase" id="RU000688"/>
    </source>
</evidence>
<evidence type="ECO:0000256" key="3">
    <source>
        <dbReference type="ARBA" id="ARBA00022692"/>
    </source>
</evidence>
<protein>
    <recommendedName>
        <fullName evidence="12">G-protein coupled receptors family 1 profile domain-containing protein</fullName>
    </recommendedName>
</protein>
<dbReference type="SMART" id="SM01381">
    <property type="entry name" value="7TM_GPCR_Srsx"/>
    <property type="match status" value="1"/>
</dbReference>
<feature type="transmembrane region" description="Helical" evidence="11">
    <location>
        <begin position="780"/>
        <end position="801"/>
    </location>
</feature>
<feature type="transmembrane region" description="Helical" evidence="11">
    <location>
        <begin position="510"/>
        <end position="529"/>
    </location>
</feature>
<feature type="region of interest" description="Disordered" evidence="10">
    <location>
        <begin position="1154"/>
        <end position="1173"/>
    </location>
</feature>
<sequence length="1173" mass="133989">MVSGLVILSVYILTFLIGLPANTLALYAFIQKLREKPTPTDFLLINLTISDLLFLIFLPFKMYEAASEMRWLLPSYLCPLTTFIFFSTIYTSSLLLMSVSVDRYLCVAFPVKYKIHQKPIYGVICSIFVWITTSTHLCFVYIVDHLTGGDSEGHDCYNNFTQSQLNVVLPMRLELCLVLYFLPLIICTFCYTRFILILRRTASLNVGKRRRAVGMAMGTLLVFVVCFLPYNTTHILGYIISDNVSWRSDALLLTTVNTVFDPITFYFSSAAFQGNLKGLLTPKTKTAYTGNGIENVCTTQNRVGQGNQAENIQDNDAANILAIYAFIRKLRKKPTPTDILLLNLTLSDLLFLFFLPMKMYEAASGLQWHLSQTMCSIMSFVFFTTIYTSSLLLMAISIDRYLGVAFPVAYMKFRRLLYAIIGGIFIWLVSGAHCTLVFFVVHMGTGNSTEAKTTCYENFTDDQKSVVLPARLEFFVVLCVLPLVVCVFCYLNCIWILYHRPRITKEKKQRAIGMAVGTLSVFLICFVPYNVSHLVGFNTNESPPWRYYTLLLSTLNTCLDPIIFYFSSTMYRNTTKMSLGRVFSLRRRLGLNTPPNLENFVRAMVSGLVILSVYILTFLIGLPANTLDLYAFIKKLCEKPTSTEFLLINLTILDLLFLISLPFKMYEAASEMRWLLPSYLCPLTTFIFFSTIYTSSLLLMSVSVDRYLCVAFPVKYKIHQKPIYGVICSIFVWITTSTHLCFVYIVDHLTGGDSEGHDCYNNFTQSQLNVVLPMRLELCLVLYFLPLIICTFCYTRFILILRRTASLNVGKQRKAVGMAMGTLLVFMVCFLPYNTTHILGYIISNNCPAVAKMINHWVLLSTYIITFLFGLPANILAIYAFIRKLRKKPTPTDILLLNLTLSDLLFLFFLPMKMYEAASGLQWHLSQTMCSIMSFVFFTTIYTSSLLLMAISIDRYLGVAFPVAYMKFRRLLYAIIGGIFIWLVSGAHCTLVFFVVHMGTGNSTEAKTTCYENFTDDQKSVVLPARLEFFVVLCVLPLVVCVFCYLNCIWILYHRPRITKEKKQRAIGMAVGTLSVFLICFVPYNVSHLVGFNTKESPPWRYYTLLLSTLNTCLDPIIFYFSSTMYRNTTKMSFWRVFSLRRRLGLNTPPNLEFEADSNSDKEFDRHNSNNKK</sequence>
<evidence type="ECO:0000256" key="7">
    <source>
        <dbReference type="ARBA" id="ARBA00023170"/>
    </source>
</evidence>
<feature type="transmembrane region" description="Helical" evidence="11">
    <location>
        <begin position="932"/>
        <end position="951"/>
    </location>
</feature>
<dbReference type="GO" id="GO:0005886">
    <property type="term" value="C:plasma membrane"/>
    <property type="evidence" value="ECO:0007669"/>
    <property type="project" value="UniProtKB-SubCell"/>
</dbReference>
<feature type="transmembrane region" description="Helical" evidence="11">
    <location>
        <begin position="177"/>
        <end position="198"/>
    </location>
</feature>
<keyword evidence="6 11" id="KW-0472">Membrane</keyword>
<comment type="caution">
    <text evidence="13">The sequence shown here is derived from an EMBL/GenBank/DDBJ whole genome shotgun (WGS) entry which is preliminary data.</text>
</comment>
<accession>A0A9D3NBB1</accession>
<feature type="transmembrane region" description="Helical" evidence="11">
    <location>
        <begin position="1100"/>
        <end position="1122"/>
    </location>
</feature>
<evidence type="ECO:0000256" key="8">
    <source>
        <dbReference type="ARBA" id="ARBA00023224"/>
    </source>
</evidence>
<feature type="transmembrane region" description="Helical" evidence="11">
    <location>
        <begin position="474"/>
        <end position="498"/>
    </location>
</feature>
<feature type="transmembrane region" description="Helical" evidence="11">
    <location>
        <begin position="6"/>
        <end position="30"/>
    </location>
</feature>
<feature type="domain" description="G-protein coupled receptors family 1 profile" evidence="12">
    <location>
        <begin position="624"/>
        <end position="869"/>
    </location>
</feature>
<feature type="domain" description="G-protein coupled receptors family 1 profile" evidence="12">
    <location>
        <begin position="873"/>
        <end position="1119"/>
    </location>
</feature>
<name>A0A9D3NBB1_9TELE</name>
<reference evidence="13 14" key="1">
    <citation type="submission" date="2021-06" db="EMBL/GenBank/DDBJ databases">
        <title>Chromosome-level genome assembly of the red-tail catfish (Hemibagrus wyckioides).</title>
        <authorList>
            <person name="Shao F."/>
        </authorList>
    </citation>
    <scope>NUCLEOTIDE SEQUENCE [LARGE SCALE GENOMIC DNA]</scope>
    <source>
        <strain evidence="13">EC202008001</strain>
        <tissue evidence="13">Blood</tissue>
    </source>
</reference>
<feature type="transmembrane region" description="Helical" evidence="11">
    <location>
        <begin position="971"/>
        <end position="996"/>
    </location>
</feature>
<dbReference type="CDD" id="cd15170">
    <property type="entry name" value="7tmA_FFAR2_FFAR3"/>
    <property type="match status" value="2"/>
</dbReference>
<feature type="domain" description="G-protein coupled receptors family 1 profile" evidence="12">
    <location>
        <begin position="21"/>
        <end position="265"/>
    </location>
</feature>
<dbReference type="Proteomes" id="UP000824219">
    <property type="component" value="Linkage Group LG23"/>
</dbReference>
<evidence type="ECO:0000256" key="4">
    <source>
        <dbReference type="ARBA" id="ARBA00022989"/>
    </source>
</evidence>
<keyword evidence="3 9" id="KW-0812">Transmembrane</keyword>
<feature type="transmembrane region" description="Helical" evidence="11">
    <location>
        <begin position="210"/>
        <end position="230"/>
    </location>
</feature>
<feature type="domain" description="G-protein coupled receptors family 1 profile" evidence="12">
    <location>
        <begin position="318"/>
        <end position="564"/>
    </location>
</feature>
<dbReference type="AlphaFoldDB" id="A0A9D3NBB1"/>
<feature type="transmembrane region" description="Helical" evidence="11">
    <location>
        <begin position="822"/>
        <end position="843"/>
    </location>
</feature>
<dbReference type="PRINTS" id="PR00237">
    <property type="entry name" value="GPCRRHODOPSN"/>
</dbReference>
<keyword evidence="5 9" id="KW-0297">G-protein coupled receptor</keyword>
<dbReference type="PANTHER" id="PTHR45822">
    <property type="entry name" value="FREE FATTY ACID RECEPTOR 2-RELATED"/>
    <property type="match status" value="1"/>
</dbReference>
<gene>
    <name evidence="13" type="ORF">KOW79_018975</name>
</gene>
<feature type="transmembrane region" description="Helical" evidence="11">
    <location>
        <begin position="894"/>
        <end position="912"/>
    </location>
</feature>
<feature type="transmembrane region" description="Helical" evidence="11">
    <location>
        <begin position="339"/>
        <end position="357"/>
    </location>
</feature>
<feature type="transmembrane region" description="Helical" evidence="11">
    <location>
        <begin position="863"/>
        <end position="882"/>
    </location>
</feature>
<feature type="transmembrane region" description="Helical" evidence="11">
    <location>
        <begin position="80"/>
        <end position="99"/>
    </location>
</feature>
<evidence type="ECO:0000313" key="14">
    <source>
        <dbReference type="Proteomes" id="UP000824219"/>
    </source>
</evidence>
<comment type="similarity">
    <text evidence="9">Belongs to the G-protein coupled receptor 1 family.</text>
</comment>
<proteinExistence type="inferred from homology"/>
<dbReference type="InterPro" id="IPR017452">
    <property type="entry name" value="GPCR_Rhodpsn_7TM"/>
</dbReference>
<evidence type="ECO:0000256" key="10">
    <source>
        <dbReference type="SAM" id="MobiDB-lite"/>
    </source>
</evidence>
<feature type="compositionally biased region" description="Basic and acidic residues" evidence="10">
    <location>
        <begin position="1159"/>
        <end position="1173"/>
    </location>
</feature>
<dbReference type="PROSITE" id="PS00237">
    <property type="entry name" value="G_PROTEIN_RECEP_F1_1"/>
    <property type="match status" value="3"/>
</dbReference>
<dbReference type="Gene3D" id="1.20.1070.10">
    <property type="entry name" value="Rhodopsin 7-helix transmembrane proteins"/>
    <property type="match status" value="4"/>
</dbReference>
<dbReference type="PANTHER" id="PTHR45822:SF7">
    <property type="entry name" value="FREE FATTY ACID RECEPTOR 3-LIKE"/>
    <property type="match status" value="1"/>
</dbReference>
<dbReference type="InterPro" id="IPR000276">
    <property type="entry name" value="GPCR_Rhodpsn"/>
</dbReference>
<feature type="transmembrane region" description="Helical" evidence="11">
    <location>
        <begin position="250"/>
        <end position="267"/>
    </location>
</feature>
<evidence type="ECO:0000256" key="1">
    <source>
        <dbReference type="ARBA" id="ARBA00004651"/>
    </source>
</evidence>
<feature type="transmembrane region" description="Helical" evidence="11">
    <location>
        <begin position="42"/>
        <end position="60"/>
    </location>
</feature>
<dbReference type="PRINTS" id="PR01904">
    <property type="entry name" value="GPR40FAMILY"/>
</dbReference>
<feature type="transmembrane region" description="Helical" evidence="11">
    <location>
        <begin position="1029"/>
        <end position="1053"/>
    </location>
</feature>
<dbReference type="GO" id="GO:0071398">
    <property type="term" value="P:cellular response to fatty acid"/>
    <property type="evidence" value="ECO:0007669"/>
    <property type="project" value="TreeGrafter"/>
</dbReference>
<keyword evidence="7 9" id="KW-0675">Receptor</keyword>
<feature type="transmembrane region" description="Helical" evidence="11">
    <location>
        <begin position="723"/>
        <end position="746"/>
    </location>
</feature>